<reference evidence="10" key="2">
    <citation type="submission" date="2024-10" db="UniProtKB">
        <authorList>
            <consortium name="EnsemblProtists"/>
        </authorList>
    </citation>
    <scope>IDENTIFICATION</scope>
</reference>
<keyword evidence="3" id="KW-1003">Cell membrane</keyword>
<evidence type="ECO:0000256" key="8">
    <source>
        <dbReference type="SAM" id="MobiDB-lite"/>
    </source>
</evidence>
<feature type="transmembrane region" description="Helical" evidence="9">
    <location>
        <begin position="317"/>
        <end position="345"/>
    </location>
</feature>
<keyword evidence="5 9" id="KW-1133">Transmembrane helix</keyword>
<feature type="transmembrane region" description="Helical" evidence="9">
    <location>
        <begin position="194"/>
        <end position="214"/>
    </location>
</feature>
<keyword evidence="4 9" id="KW-0812">Transmembrane</keyword>
<dbReference type="Gene3D" id="1.20.1740.10">
    <property type="entry name" value="Amino acid/polyamine transporter I"/>
    <property type="match status" value="2"/>
</dbReference>
<dbReference type="InterPro" id="IPR002293">
    <property type="entry name" value="AA/rel_permease1"/>
</dbReference>
<evidence type="ECO:0000256" key="3">
    <source>
        <dbReference type="ARBA" id="ARBA00022475"/>
    </source>
</evidence>
<dbReference type="Proteomes" id="UP000013827">
    <property type="component" value="Unassembled WGS sequence"/>
</dbReference>
<dbReference type="eggNOG" id="KOG1287">
    <property type="taxonomic scope" value="Eukaryota"/>
</dbReference>
<dbReference type="Pfam" id="PF13520">
    <property type="entry name" value="AA_permease_2"/>
    <property type="match status" value="1"/>
</dbReference>
<dbReference type="GeneID" id="17249856"/>
<feature type="transmembrane region" description="Helical" evidence="9">
    <location>
        <begin position="113"/>
        <end position="136"/>
    </location>
</feature>
<dbReference type="PANTHER" id="PTHR45826">
    <property type="entry name" value="POLYAMINE TRANSPORTER PUT1"/>
    <property type="match status" value="1"/>
</dbReference>
<proteinExistence type="inferred from homology"/>
<name>A0A0D3HXP2_EMIH1</name>
<organism evidence="10 11">
    <name type="scientific">Emiliania huxleyi (strain CCMP1516)</name>
    <dbReference type="NCBI Taxonomy" id="280463"/>
    <lineage>
        <taxon>Eukaryota</taxon>
        <taxon>Haptista</taxon>
        <taxon>Haptophyta</taxon>
        <taxon>Prymnesiophyceae</taxon>
        <taxon>Isochrysidales</taxon>
        <taxon>Noelaerhabdaceae</taxon>
        <taxon>Emiliania</taxon>
    </lineage>
</organism>
<dbReference type="HOGENOM" id="CLU_464193_0_0_1"/>
<feature type="transmembrane region" description="Helical" evidence="9">
    <location>
        <begin position="270"/>
        <end position="292"/>
    </location>
</feature>
<dbReference type="PaxDb" id="2903-EOD03777"/>
<evidence type="ECO:0000256" key="4">
    <source>
        <dbReference type="ARBA" id="ARBA00022692"/>
    </source>
</evidence>
<keyword evidence="2" id="KW-0813">Transport</keyword>
<evidence type="ECO:0000256" key="5">
    <source>
        <dbReference type="ARBA" id="ARBA00022989"/>
    </source>
</evidence>
<evidence type="ECO:0000256" key="6">
    <source>
        <dbReference type="ARBA" id="ARBA00023136"/>
    </source>
</evidence>
<evidence type="ECO:0000313" key="10">
    <source>
        <dbReference type="EnsemblProtists" id="EOD03777"/>
    </source>
</evidence>
<comment type="subcellular location">
    <subcellularLocation>
        <location evidence="1">Cell membrane</location>
        <topology evidence="1">Multi-pass membrane protein</topology>
    </subcellularLocation>
</comment>
<feature type="region of interest" description="Disordered" evidence="8">
    <location>
        <begin position="46"/>
        <end position="78"/>
    </location>
</feature>
<keyword evidence="6 9" id="KW-0472">Membrane</keyword>
<feature type="region of interest" description="Disordered" evidence="8">
    <location>
        <begin position="540"/>
        <end position="573"/>
    </location>
</feature>
<dbReference type="PANTHER" id="PTHR45826:SF2">
    <property type="entry name" value="AMINO ACID TRANSPORTER"/>
    <property type="match status" value="1"/>
</dbReference>
<sequence>MRSGEARARPVYRQAVMRADSASSDALPDPTVLLEAAATVELCGAKGKPGSPRGASCAGSPDDGGVSGGDNGSASGGGSVPGLKRQLQWHHLVGVTFFAVCGGDYGIEDSVGSGGVAYSLLGLLLLPWFWSLPIALMTAELGAMIPEAGGYVVWVQRAFGPFWATQNAVWNLVSNTFDNALYPVEQPGRDFPRALGITIVLVTVTYLVPLAVATRGLQTAVWTSDLVWEPQPPVRWGTFLSVLLWNTSGYDSVGALAAEVEQPGRDFPRALGITIVLVTVTYLVPLAVATSLDAEHVRAWSDGSFVRVASEHVGDWLAAWVTIGGALSCFGLLNTLLCTSARVAVSAAKLRVLPASVAKVHAESGVPRVATALLSTVLAIACTLPFSQLVSISMLFYGATTLIEVLALLALRVSEPLTPRPFRIPLRASPLALLYAGPVLLCVVLALLAPPEAWLLFLASSAAAGVAHARSSGATLSSAARACASGPGWWWRRRPAARYLLPADAAAKAGVQLDVFDQASQRGSLDQYVEPIRRVPSGSCRAAAADEPPAAELSDEAQSAASSAVESATASSATPCLAALTASERKHT</sequence>
<feature type="compositionally biased region" description="Low complexity" evidence="8">
    <location>
        <begin position="542"/>
        <end position="573"/>
    </location>
</feature>
<comment type="similarity">
    <text evidence="7">Belongs to the amino acid-polyamine-organocation (APC) superfamily. Polyamine:cation symporter (PHS) (TC 2.A.3.12) family.</text>
</comment>
<keyword evidence="11" id="KW-1185">Reference proteome</keyword>
<dbReference type="STRING" id="2903.R1B3X6"/>
<evidence type="ECO:0008006" key="12">
    <source>
        <dbReference type="Google" id="ProtNLM"/>
    </source>
</evidence>
<reference evidence="11" key="1">
    <citation type="journal article" date="2013" name="Nature">
        <title>Pan genome of the phytoplankton Emiliania underpins its global distribution.</title>
        <authorList>
            <person name="Read B.A."/>
            <person name="Kegel J."/>
            <person name="Klute M.J."/>
            <person name="Kuo A."/>
            <person name="Lefebvre S.C."/>
            <person name="Maumus F."/>
            <person name="Mayer C."/>
            <person name="Miller J."/>
            <person name="Monier A."/>
            <person name="Salamov A."/>
            <person name="Young J."/>
            <person name="Aguilar M."/>
            <person name="Claverie J.M."/>
            <person name="Frickenhaus S."/>
            <person name="Gonzalez K."/>
            <person name="Herman E.K."/>
            <person name="Lin Y.C."/>
            <person name="Napier J."/>
            <person name="Ogata H."/>
            <person name="Sarno A.F."/>
            <person name="Shmutz J."/>
            <person name="Schroeder D."/>
            <person name="de Vargas C."/>
            <person name="Verret F."/>
            <person name="von Dassow P."/>
            <person name="Valentin K."/>
            <person name="Van de Peer Y."/>
            <person name="Wheeler G."/>
            <person name="Dacks J.B."/>
            <person name="Delwiche C.F."/>
            <person name="Dyhrman S.T."/>
            <person name="Glockner G."/>
            <person name="John U."/>
            <person name="Richards T."/>
            <person name="Worden A.Z."/>
            <person name="Zhang X."/>
            <person name="Grigoriev I.V."/>
            <person name="Allen A.E."/>
            <person name="Bidle K."/>
            <person name="Borodovsky M."/>
            <person name="Bowler C."/>
            <person name="Brownlee C."/>
            <person name="Cock J.M."/>
            <person name="Elias M."/>
            <person name="Gladyshev V.N."/>
            <person name="Groth M."/>
            <person name="Guda C."/>
            <person name="Hadaegh A."/>
            <person name="Iglesias-Rodriguez M.D."/>
            <person name="Jenkins J."/>
            <person name="Jones B.M."/>
            <person name="Lawson T."/>
            <person name="Leese F."/>
            <person name="Lindquist E."/>
            <person name="Lobanov A."/>
            <person name="Lomsadze A."/>
            <person name="Malik S.B."/>
            <person name="Marsh M.E."/>
            <person name="Mackinder L."/>
            <person name="Mock T."/>
            <person name="Mueller-Roeber B."/>
            <person name="Pagarete A."/>
            <person name="Parker M."/>
            <person name="Probert I."/>
            <person name="Quesneville H."/>
            <person name="Raines C."/>
            <person name="Rensing S.A."/>
            <person name="Riano-Pachon D.M."/>
            <person name="Richier S."/>
            <person name="Rokitta S."/>
            <person name="Shiraiwa Y."/>
            <person name="Soanes D.M."/>
            <person name="van der Giezen M."/>
            <person name="Wahlund T.M."/>
            <person name="Williams B."/>
            <person name="Wilson W."/>
            <person name="Wolfe G."/>
            <person name="Wurch L.L."/>
        </authorList>
    </citation>
    <scope>NUCLEOTIDE SEQUENCE</scope>
</reference>
<dbReference type="GO" id="GO:0015203">
    <property type="term" value="F:polyamine transmembrane transporter activity"/>
    <property type="evidence" value="ECO:0007669"/>
    <property type="project" value="UniProtKB-ARBA"/>
</dbReference>
<dbReference type="RefSeq" id="XP_005756206.1">
    <property type="nucleotide sequence ID" value="XM_005756149.1"/>
</dbReference>
<feature type="compositionally biased region" description="Gly residues" evidence="8">
    <location>
        <begin position="65"/>
        <end position="78"/>
    </location>
</feature>
<protein>
    <recommendedName>
        <fullName evidence="12">Amino acid transporter</fullName>
    </recommendedName>
</protein>
<evidence type="ECO:0000256" key="9">
    <source>
        <dbReference type="SAM" id="Phobius"/>
    </source>
</evidence>
<evidence type="ECO:0000313" key="11">
    <source>
        <dbReference type="Proteomes" id="UP000013827"/>
    </source>
</evidence>
<dbReference type="OMA" id="GIMFAYG"/>
<evidence type="ECO:0000256" key="1">
    <source>
        <dbReference type="ARBA" id="ARBA00004651"/>
    </source>
</evidence>
<dbReference type="KEGG" id="ehx:EMIHUDRAFT_454057"/>
<dbReference type="GO" id="GO:0005886">
    <property type="term" value="C:plasma membrane"/>
    <property type="evidence" value="ECO:0007669"/>
    <property type="project" value="UniProtKB-SubCell"/>
</dbReference>
<evidence type="ECO:0000256" key="7">
    <source>
        <dbReference type="ARBA" id="ARBA00024041"/>
    </source>
</evidence>
<feature type="transmembrane region" description="Helical" evidence="9">
    <location>
        <begin position="392"/>
        <end position="411"/>
    </location>
</feature>
<dbReference type="AlphaFoldDB" id="A0A0D3HXP2"/>
<evidence type="ECO:0000256" key="2">
    <source>
        <dbReference type="ARBA" id="ARBA00022448"/>
    </source>
</evidence>
<dbReference type="InterPro" id="IPR044566">
    <property type="entry name" value="RMV1-like"/>
</dbReference>
<accession>A0A0D3HXP2</accession>
<feature type="transmembrane region" description="Helical" evidence="9">
    <location>
        <begin position="431"/>
        <end position="448"/>
    </location>
</feature>
<dbReference type="EnsemblProtists" id="EOD03777">
    <property type="protein sequence ID" value="EOD03777"/>
    <property type="gene ID" value="EMIHUDRAFT_454057"/>
</dbReference>